<name>A0ABQ2I1U9_9MICO</name>
<proteinExistence type="predicted"/>
<dbReference type="Proteomes" id="UP000623461">
    <property type="component" value="Unassembled WGS sequence"/>
</dbReference>
<dbReference type="EMBL" id="BMNZ01000004">
    <property type="protein sequence ID" value="GGM98052.1"/>
    <property type="molecule type" value="Genomic_DNA"/>
</dbReference>
<organism evidence="1 2">
    <name type="scientific">Terrabacter tumescens</name>
    <dbReference type="NCBI Taxonomy" id="60443"/>
    <lineage>
        <taxon>Bacteria</taxon>
        <taxon>Bacillati</taxon>
        <taxon>Actinomycetota</taxon>
        <taxon>Actinomycetes</taxon>
        <taxon>Micrococcales</taxon>
        <taxon>Intrasporangiaceae</taxon>
        <taxon>Terrabacter</taxon>
    </lineage>
</organism>
<evidence type="ECO:0000313" key="2">
    <source>
        <dbReference type="Proteomes" id="UP000623461"/>
    </source>
</evidence>
<keyword evidence="2" id="KW-1185">Reference proteome</keyword>
<protein>
    <submittedName>
        <fullName evidence="1">Uncharacterized protein</fullName>
    </submittedName>
</protein>
<gene>
    <name evidence="1" type="ORF">GCM10009721_26340</name>
</gene>
<reference evidence="2" key="1">
    <citation type="journal article" date="2019" name="Int. J. Syst. Evol. Microbiol.">
        <title>The Global Catalogue of Microorganisms (GCM) 10K type strain sequencing project: providing services to taxonomists for standard genome sequencing and annotation.</title>
        <authorList>
            <consortium name="The Broad Institute Genomics Platform"/>
            <consortium name="The Broad Institute Genome Sequencing Center for Infectious Disease"/>
            <person name="Wu L."/>
            <person name="Ma J."/>
        </authorList>
    </citation>
    <scope>NUCLEOTIDE SEQUENCE [LARGE SCALE GENOMIC DNA]</scope>
    <source>
        <strain evidence="2">JCM 1365</strain>
    </source>
</reference>
<sequence>MRGRTGARAWGRGHCVRMPWGVTTITRGRLVAAFEAVSQTVRASEPRAMSQLTKLPTRKYSVTSSMPAGPPE</sequence>
<comment type="caution">
    <text evidence="1">The sequence shown here is derived from an EMBL/GenBank/DDBJ whole genome shotgun (WGS) entry which is preliminary data.</text>
</comment>
<accession>A0ABQ2I1U9</accession>
<evidence type="ECO:0000313" key="1">
    <source>
        <dbReference type="EMBL" id="GGM98052.1"/>
    </source>
</evidence>